<dbReference type="GO" id="GO:0090615">
    <property type="term" value="P:mitochondrial mRNA processing"/>
    <property type="evidence" value="ECO:0007669"/>
    <property type="project" value="TreeGrafter"/>
</dbReference>
<evidence type="ECO:0000313" key="2">
    <source>
        <dbReference type="Proteomes" id="UP001064489"/>
    </source>
</evidence>
<protein>
    <submittedName>
        <fullName evidence="1">Uncharacterized protein</fullName>
    </submittedName>
</protein>
<dbReference type="GO" id="GO:0006315">
    <property type="term" value="P:homing of group II introns"/>
    <property type="evidence" value="ECO:0007669"/>
    <property type="project" value="TreeGrafter"/>
</dbReference>
<dbReference type="EMBL" id="JAJSOW010000106">
    <property type="protein sequence ID" value="KAI9162547.1"/>
    <property type="molecule type" value="Genomic_DNA"/>
</dbReference>
<organism evidence="1 2">
    <name type="scientific">Acer negundo</name>
    <name type="common">Box elder</name>
    <dbReference type="NCBI Taxonomy" id="4023"/>
    <lineage>
        <taxon>Eukaryota</taxon>
        <taxon>Viridiplantae</taxon>
        <taxon>Streptophyta</taxon>
        <taxon>Embryophyta</taxon>
        <taxon>Tracheophyta</taxon>
        <taxon>Spermatophyta</taxon>
        <taxon>Magnoliopsida</taxon>
        <taxon>eudicotyledons</taxon>
        <taxon>Gunneridae</taxon>
        <taxon>Pentapetalae</taxon>
        <taxon>rosids</taxon>
        <taxon>malvids</taxon>
        <taxon>Sapindales</taxon>
        <taxon>Sapindaceae</taxon>
        <taxon>Hippocastanoideae</taxon>
        <taxon>Acereae</taxon>
        <taxon>Acer</taxon>
    </lineage>
</organism>
<name>A0AAD5IHQ0_ACENE</name>
<proteinExistence type="predicted"/>
<dbReference type="GO" id="GO:0005739">
    <property type="term" value="C:mitochondrion"/>
    <property type="evidence" value="ECO:0007669"/>
    <property type="project" value="TreeGrafter"/>
</dbReference>
<reference evidence="1" key="2">
    <citation type="submission" date="2023-02" db="EMBL/GenBank/DDBJ databases">
        <authorList>
            <person name="Swenson N.G."/>
            <person name="Wegrzyn J.L."/>
            <person name="Mcevoy S.L."/>
        </authorList>
    </citation>
    <scope>NUCLEOTIDE SEQUENCE</scope>
    <source>
        <strain evidence="1">91603</strain>
        <tissue evidence="1">Leaf</tissue>
    </source>
</reference>
<dbReference type="PANTHER" id="PTHR33642">
    <property type="entry name" value="COX1/OXI3 INTRON 1 PROTEIN-RELATED"/>
    <property type="match status" value="1"/>
</dbReference>
<dbReference type="PANTHER" id="PTHR33642:SF4">
    <property type="entry name" value="COX1_OXI3 INTRON 1 PROTEIN-RELATED"/>
    <property type="match status" value="1"/>
</dbReference>
<comment type="caution">
    <text evidence="1">The sequence shown here is derived from an EMBL/GenBank/DDBJ whole genome shotgun (WGS) entry which is preliminary data.</text>
</comment>
<dbReference type="AlphaFoldDB" id="A0AAD5IHQ0"/>
<keyword evidence="2" id="KW-1185">Reference proteome</keyword>
<gene>
    <name evidence="1" type="ORF">LWI28_028401</name>
</gene>
<evidence type="ECO:0000313" key="1">
    <source>
        <dbReference type="EMBL" id="KAI9162547.1"/>
    </source>
</evidence>
<reference evidence="1" key="1">
    <citation type="journal article" date="2022" name="Plant J.">
        <title>Strategies of tolerance reflected in two North American maple genomes.</title>
        <authorList>
            <person name="McEvoy S.L."/>
            <person name="Sezen U.U."/>
            <person name="Trouern-Trend A."/>
            <person name="McMahon S.M."/>
            <person name="Schaberg P.G."/>
            <person name="Yang J."/>
            <person name="Wegrzyn J.L."/>
            <person name="Swenson N.G."/>
        </authorList>
    </citation>
    <scope>NUCLEOTIDE SEQUENCE</scope>
    <source>
        <strain evidence="1">91603</strain>
    </source>
</reference>
<accession>A0AAD5IHQ0</accession>
<dbReference type="Proteomes" id="UP001064489">
    <property type="component" value="Chromosome 2"/>
</dbReference>
<sequence>MSMCNHSPSMSNHFSFLEMGQQLFENRFDIQSCSVDMSGGKGESFVLPNLKLKVLIEAIRLALEIVYDERFVTFSYGGRVNMGRHTAIRYLKNSVENPSWWFVVSFNRREFDEPHQPVVIHFRYPLRVIKS</sequence>
<dbReference type="GO" id="GO:0003964">
    <property type="term" value="F:RNA-directed DNA polymerase activity"/>
    <property type="evidence" value="ECO:0007669"/>
    <property type="project" value="TreeGrafter"/>
</dbReference>